<evidence type="ECO:0000313" key="2">
    <source>
        <dbReference type="Proteomes" id="UP000532440"/>
    </source>
</evidence>
<evidence type="ECO:0000313" key="1">
    <source>
        <dbReference type="EMBL" id="MBB5270343.1"/>
    </source>
</evidence>
<dbReference type="InterPro" id="IPR005358">
    <property type="entry name" value="Puta_zinc/iron-chelating_dom"/>
</dbReference>
<protein>
    <recommendedName>
        <fullName evidence="3">YkgJ family cysteine cluster protein</fullName>
    </recommendedName>
</protein>
<name>A0A7W8M744_9BURK</name>
<proteinExistence type="predicted"/>
<reference evidence="1 2" key="1">
    <citation type="submission" date="2020-08" db="EMBL/GenBank/DDBJ databases">
        <title>Genomic Encyclopedia of Type Strains, Phase IV (KMG-IV): sequencing the most valuable type-strain genomes for metagenomic binning, comparative biology and taxonomic classification.</title>
        <authorList>
            <person name="Goeker M."/>
        </authorList>
    </citation>
    <scope>NUCLEOTIDE SEQUENCE [LARGE SCALE GENOMIC DNA]</scope>
    <source>
        <strain evidence="1 2">DSM 29781</strain>
    </source>
</reference>
<dbReference type="Proteomes" id="UP000532440">
    <property type="component" value="Unassembled WGS sequence"/>
</dbReference>
<dbReference type="PANTHER" id="PTHR35866:SF1">
    <property type="entry name" value="YKGJ FAMILY CYSTEINE CLUSTER PROTEIN"/>
    <property type="match status" value="1"/>
</dbReference>
<dbReference type="RefSeq" id="WP_183963640.1">
    <property type="nucleotide sequence ID" value="NZ_BAABEW010000016.1"/>
</dbReference>
<organism evidence="1 2">
    <name type="scientific">Quisquiliibacterium transsilvanicum</name>
    <dbReference type="NCBI Taxonomy" id="1549638"/>
    <lineage>
        <taxon>Bacteria</taxon>
        <taxon>Pseudomonadati</taxon>
        <taxon>Pseudomonadota</taxon>
        <taxon>Betaproteobacteria</taxon>
        <taxon>Burkholderiales</taxon>
        <taxon>Burkholderiaceae</taxon>
        <taxon>Quisquiliibacterium</taxon>
    </lineage>
</organism>
<comment type="caution">
    <text evidence="1">The sequence shown here is derived from an EMBL/GenBank/DDBJ whole genome shotgun (WGS) entry which is preliminary data.</text>
</comment>
<keyword evidence="2" id="KW-1185">Reference proteome</keyword>
<gene>
    <name evidence="1" type="ORF">HNQ70_000327</name>
</gene>
<dbReference type="AlphaFoldDB" id="A0A7W8M744"/>
<accession>A0A7W8M744</accession>
<dbReference type="EMBL" id="JACHGB010000001">
    <property type="protein sequence ID" value="MBB5270343.1"/>
    <property type="molecule type" value="Genomic_DNA"/>
</dbReference>
<dbReference type="Pfam" id="PF03692">
    <property type="entry name" value="CxxCxxCC"/>
    <property type="match status" value="1"/>
</dbReference>
<evidence type="ECO:0008006" key="3">
    <source>
        <dbReference type="Google" id="ProtNLM"/>
    </source>
</evidence>
<dbReference type="PANTHER" id="PTHR35866">
    <property type="entry name" value="PUTATIVE-RELATED"/>
    <property type="match status" value="1"/>
</dbReference>
<sequence>MPAKPARLQYDCAKCPGYCCSYPRIEVKDADLRRLAKHFAVPVEEAERKFTRWYESDDGRERILRHHKDEIYGSICRFFDRKARRCTVYTARPAVCRDYPNGATCGYYSFIRFERKHQDNPDFIPLT</sequence>